<reference evidence="5 6" key="1">
    <citation type="submission" date="2023-08" db="EMBL/GenBank/DDBJ databases">
        <authorList>
            <person name="Palmer J.M."/>
        </authorList>
    </citation>
    <scope>NUCLEOTIDE SEQUENCE [LARGE SCALE GENOMIC DNA]</scope>
    <source>
        <strain evidence="5 6">TWF481</strain>
    </source>
</reference>
<evidence type="ECO:0000259" key="4">
    <source>
        <dbReference type="PROSITE" id="PS51459"/>
    </source>
</evidence>
<keyword evidence="2" id="KW-0547">Nucleotide-binding</keyword>
<evidence type="ECO:0000256" key="3">
    <source>
        <dbReference type="PIRSR" id="PIRSR640198-3"/>
    </source>
</evidence>
<protein>
    <recommendedName>
        <fullName evidence="4">Fido domain-containing protein</fullName>
    </recommendedName>
</protein>
<keyword evidence="2" id="KW-0067">ATP-binding</keyword>
<dbReference type="PANTHER" id="PTHR13504">
    <property type="entry name" value="FIDO DOMAIN-CONTAINING PROTEIN DDB_G0283145"/>
    <property type="match status" value="1"/>
</dbReference>
<dbReference type="InterPro" id="IPR036597">
    <property type="entry name" value="Fido-like_dom_sf"/>
</dbReference>
<evidence type="ECO:0000313" key="5">
    <source>
        <dbReference type="EMBL" id="KAK6509807.1"/>
    </source>
</evidence>
<proteinExistence type="predicted"/>
<dbReference type="SUPFAM" id="SSF140931">
    <property type="entry name" value="Fic-like"/>
    <property type="match status" value="1"/>
</dbReference>
<evidence type="ECO:0000256" key="2">
    <source>
        <dbReference type="PIRSR" id="PIRSR640198-2"/>
    </source>
</evidence>
<dbReference type="EMBL" id="JAVHJL010000002">
    <property type="protein sequence ID" value="KAK6509807.1"/>
    <property type="molecule type" value="Genomic_DNA"/>
</dbReference>
<dbReference type="GO" id="GO:0005524">
    <property type="term" value="F:ATP binding"/>
    <property type="evidence" value="ECO:0007669"/>
    <property type="project" value="UniProtKB-KW"/>
</dbReference>
<comment type="caution">
    <text evidence="5">The sequence shown here is derived from an EMBL/GenBank/DDBJ whole genome shotgun (WGS) entry which is preliminary data.</text>
</comment>
<dbReference type="AlphaFoldDB" id="A0AAV9WLX9"/>
<dbReference type="Pfam" id="PF02661">
    <property type="entry name" value="Fic"/>
    <property type="match status" value="1"/>
</dbReference>
<dbReference type="Proteomes" id="UP001370758">
    <property type="component" value="Unassembled WGS sequence"/>
</dbReference>
<dbReference type="Gene3D" id="1.10.3290.10">
    <property type="entry name" value="Fido-like domain"/>
    <property type="match status" value="1"/>
</dbReference>
<dbReference type="InterPro" id="IPR003812">
    <property type="entry name" value="Fido"/>
</dbReference>
<dbReference type="PROSITE" id="PS51459">
    <property type="entry name" value="FIDO"/>
    <property type="match status" value="1"/>
</dbReference>
<feature type="domain" description="Fido" evidence="4">
    <location>
        <begin position="143"/>
        <end position="294"/>
    </location>
</feature>
<gene>
    <name evidence="5" type="ORF">TWF481_004536</name>
</gene>
<dbReference type="PANTHER" id="PTHR13504:SF38">
    <property type="entry name" value="FIDO DOMAIN-CONTAINING PROTEIN"/>
    <property type="match status" value="1"/>
</dbReference>
<organism evidence="5 6">
    <name type="scientific">Arthrobotrys musiformis</name>
    <dbReference type="NCBI Taxonomy" id="47236"/>
    <lineage>
        <taxon>Eukaryota</taxon>
        <taxon>Fungi</taxon>
        <taxon>Dikarya</taxon>
        <taxon>Ascomycota</taxon>
        <taxon>Pezizomycotina</taxon>
        <taxon>Orbiliomycetes</taxon>
        <taxon>Orbiliales</taxon>
        <taxon>Orbiliaceae</taxon>
        <taxon>Arthrobotrys</taxon>
    </lineage>
</organism>
<feature type="binding site" evidence="2">
    <location>
        <begin position="238"/>
        <end position="245"/>
    </location>
    <ligand>
        <name>ATP</name>
        <dbReference type="ChEBI" id="CHEBI:30616"/>
    </ligand>
</feature>
<dbReference type="InterPro" id="IPR040198">
    <property type="entry name" value="Fido_containing"/>
</dbReference>
<sequence>MKSICIWDFFPMPDPKSREKCESASIQEYTIPPWFDPDLEVLKSLPTSLREASSILSTFYEYNPADDFEKHFVEYIFFSNAIEQAGLDEQQTRDIVKKMLGGESIETDESVPLRSSNSYSQNEVTQHVKAYFYLQNSLSKNLLDESILLETHRILTQGIPAMNGEQGYQGKYREVAVQVGRPSVEKVVESPVATEEVRPMMAKWIEDFRACQQNAPADLIAVAAELKLQFVHIHPFLDGNGRMSRMLFNSLLNQHYPYILCIFGEDARERTRYQHAIGKAIDNDRKIFSFYVLRRTVKSVVQQLGSVAKLSSQASALIETFEKILQNK</sequence>
<accession>A0AAV9WLX9</accession>
<name>A0AAV9WLX9_9PEZI</name>
<evidence type="ECO:0000256" key="1">
    <source>
        <dbReference type="PIRSR" id="PIRSR640198-1"/>
    </source>
</evidence>
<keyword evidence="6" id="KW-1185">Reference proteome</keyword>
<feature type="site" description="Important for autoinhibition of adenylyltransferase activity" evidence="3">
    <location>
        <position position="83"/>
    </location>
</feature>
<feature type="active site" evidence="1">
    <location>
        <position position="234"/>
    </location>
</feature>
<evidence type="ECO:0000313" key="6">
    <source>
        <dbReference type="Proteomes" id="UP001370758"/>
    </source>
</evidence>